<protein>
    <recommendedName>
        <fullName evidence="1">TonB C-terminal domain-containing protein</fullName>
    </recommendedName>
</protein>
<sequence>MKKYIIIGLLCAFSNLIQGQEKNEVAFAVIEQVPIYKGCKKNLSNKEQRACMSSKVTKHVVKHFNIKVAKGLGFPNGKVRIDLIFKINTKGDVVGIRARGPHKKLEEEARRVINLLPKFIPGYQKGKPVTVPYALPLIFNIDNSKYNKKK</sequence>
<accession>A0A5C7GJJ6</accession>
<dbReference type="InterPro" id="IPR037682">
    <property type="entry name" value="TonB_C"/>
</dbReference>
<evidence type="ECO:0000259" key="1">
    <source>
        <dbReference type="Pfam" id="PF03544"/>
    </source>
</evidence>
<dbReference type="OrthoDB" id="1522859at2"/>
<name>A0A5C7GJJ6_9FLAO</name>
<gene>
    <name evidence="2" type="ORF">FUA22_00745</name>
</gene>
<reference evidence="2 3" key="1">
    <citation type="submission" date="2019-08" db="EMBL/GenBank/DDBJ databases">
        <title>Seonamhaeicola sediminis sp. nov., isolated from marine sediment.</title>
        <authorList>
            <person name="Cao W.R."/>
        </authorList>
    </citation>
    <scope>NUCLEOTIDE SEQUENCE [LARGE SCALE GENOMIC DNA]</scope>
    <source>
        <strain evidence="2 3">1505</strain>
    </source>
</reference>
<dbReference type="Gene3D" id="3.30.1150.10">
    <property type="match status" value="1"/>
</dbReference>
<organism evidence="2 3">
    <name type="scientific">Seonamhaeicola maritimus</name>
    <dbReference type="NCBI Taxonomy" id="2591822"/>
    <lineage>
        <taxon>Bacteria</taxon>
        <taxon>Pseudomonadati</taxon>
        <taxon>Bacteroidota</taxon>
        <taxon>Flavobacteriia</taxon>
        <taxon>Flavobacteriales</taxon>
        <taxon>Flavobacteriaceae</taxon>
    </lineage>
</organism>
<dbReference type="GO" id="GO:0055085">
    <property type="term" value="P:transmembrane transport"/>
    <property type="evidence" value="ECO:0007669"/>
    <property type="project" value="InterPro"/>
</dbReference>
<dbReference type="EMBL" id="VRKQ01000008">
    <property type="protein sequence ID" value="TXG38444.1"/>
    <property type="molecule type" value="Genomic_DNA"/>
</dbReference>
<keyword evidence="3" id="KW-1185">Reference proteome</keyword>
<evidence type="ECO:0000313" key="3">
    <source>
        <dbReference type="Proteomes" id="UP000321080"/>
    </source>
</evidence>
<feature type="domain" description="TonB C-terminal" evidence="1">
    <location>
        <begin position="81"/>
        <end position="141"/>
    </location>
</feature>
<comment type="caution">
    <text evidence="2">The sequence shown here is derived from an EMBL/GenBank/DDBJ whole genome shotgun (WGS) entry which is preliminary data.</text>
</comment>
<dbReference type="Pfam" id="PF03544">
    <property type="entry name" value="TonB_C"/>
    <property type="match status" value="1"/>
</dbReference>
<dbReference type="SUPFAM" id="SSF74653">
    <property type="entry name" value="TolA/TonB C-terminal domain"/>
    <property type="match status" value="1"/>
</dbReference>
<dbReference type="AlphaFoldDB" id="A0A5C7GJJ6"/>
<evidence type="ECO:0000313" key="2">
    <source>
        <dbReference type="EMBL" id="TXG38444.1"/>
    </source>
</evidence>
<proteinExistence type="predicted"/>
<dbReference type="Proteomes" id="UP000321080">
    <property type="component" value="Unassembled WGS sequence"/>
</dbReference>
<dbReference type="RefSeq" id="WP_147765599.1">
    <property type="nucleotide sequence ID" value="NZ_VRKQ01000008.1"/>
</dbReference>